<evidence type="ECO:0000256" key="3">
    <source>
        <dbReference type="ARBA" id="ARBA00022989"/>
    </source>
</evidence>
<feature type="region of interest" description="Disordered" evidence="5">
    <location>
        <begin position="377"/>
        <end position="402"/>
    </location>
</feature>
<dbReference type="RefSeq" id="XP_006817526.1">
    <property type="nucleotide sequence ID" value="XM_006817463.1"/>
</dbReference>
<sequence length="402" mass="47231">MSIHSIIKHSSPAEDTEELCSLAELFRSKLIQDFHLLDSLDERGQMAAPKYYSKDITDPEILKNIMRSNSSGVVKFQVYSSKDKAEIKMNDRRKNRVKNKNRKSPPLDMWAHFVLEKISDRNDPSLEVLKRALDIFDYCSLMLFMFEIILKWIDNFWLFWKDGWNIFDFIVTVGSFIPEIILLTTGGFKDLTVVVSNLRVFRVLRSLKMVSRFRQARLIALAITKAFEAMTFIMILLLLCAYIFAIAGVYFFEKYSRSDREDLLYKDSFSSLPRALVTLFQLFTLDQWYKLLTDMRKVVDLKATFYVITWICIGSFIFGNIFAGIMVNNFQNIRTDLFDEVREKQEERQLILNTEKFNEELQKQDLKLYRARRHSMFMSSTSTEDTKSQTEIQSEGKNEVLQ</sequence>
<gene>
    <name evidence="9" type="primary">LOC100378271</name>
</gene>
<feature type="compositionally biased region" description="Basic and acidic residues" evidence="5">
    <location>
        <begin position="384"/>
        <end position="402"/>
    </location>
</feature>
<evidence type="ECO:0000256" key="4">
    <source>
        <dbReference type="ARBA" id="ARBA00023136"/>
    </source>
</evidence>
<dbReference type="InterPro" id="IPR027359">
    <property type="entry name" value="Volt_channel_dom_sf"/>
</dbReference>
<dbReference type="InterPro" id="IPR028747">
    <property type="entry name" value="CatSper2"/>
</dbReference>
<dbReference type="PANTHER" id="PTHR46923">
    <property type="entry name" value="CATION CHANNEL SPERM-ASSOCIATED PROTEIN 2"/>
    <property type="match status" value="1"/>
</dbReference>
<evidence type="ECO:0000256" key="1">
    <source>
        <dbReference type="ARBA" id="ARBA00004141"/>
    </source>
</evidence>
<evidence type="ECO:0000313" key="9">
    <source>
        <dbReference type="RefSeq" id="XP_006817526.1"/>
    </source>
</evidence>
<proteinExistence type="predicted"/>
<keyword evidence="8" id="KW-1185">Reference proteome</keyword>
<protein>
    <submittedName>
        <fullName evidence="9">Cation channel sperm-associated protein 2-like</fullName>
    </submittedName>
</protein>
<dbReference type="Gene3D" id="1.10.287.70">
    <property type="match status" value="1"/>
</dbReference>
<keyword evidence="3 6" id="KW-1133">Transmembrane helix</keyword>
<dbReference type="GeneID" id="100378271"/>
<keyword evidence="4 6" id="KW-0472">Membrane</keyword>
<keyword evidence="2 6" id="KW-0812">Transmembrane</keyword>
<dbReference type="InterPro" id="IPR005821">
    <property type="entry name" value="Ion_trans_dom"/>
</dbReference>
<evidence type="ECO:0000256" key="5">
    <source>
        <dbReference type="SAM" id="MobiDB-lite"/>
    </source>
</evidence>
<feature type="transmembrane region" description="Helical" evidence="6">
    <location>
        <begin position="303"/>
        <end position="327"/>
    </location>
</feature>
<accession>A0ABM0MBY5</accession>
<feature type="domain" description="Ion transport" evidence="7">
    <location>
        <begin position="126"/>
        <end position="335"/>
    </location>
</feature>
<feature type="transmembrane region" description="Helical" evidence="6">
    <location>
        <begin position="219"/>
        <end position="252"/>
    </location>
</feature>
<dbReference type="SUPFAM" id="SSF81324">
    <property type="entry name" value="Voltage-gated potassium channels"/>
    <property type="match status" value="1"/>
</dbReference>
<name>A0ABM0MBY5_SACKO</name>
<reference evidence="9" key="1">
    <citation type="submission" date="2025-08" db="UniProtKB">
        <authorList>
            <consortium name="RefSeq"/>
        </authorList>
    </citation>
    <scope>IDENTIFICATION</scope>
    <source>
        <tissue evidence="9">Testes</tissue>
    </source>
</reference>
<evidence type="ECO:0000256" key="2">
    <source>
        <dbReference type="ARBA" id="ARBA00022692"/>
    </source>
</evidence>
<dbReference type="PANTHER" id="PTHR46923:SF1">
    <property type="entry name" value="CATION CHANNEL SPERM-ASSOCIATED PROTEIN 2"/>
    <property type="match status" value="1"/>
</dbReference>
<evidence type="ECO:0000259" key="7">
    <source>
        <dbReference type="Pfam" id="PF00520"/>
    </source>
</evidence>
<evidence type="ECO:0000313" key="8">
    <source>
        <dbReference type="Proteomes" id="UP000694865"/>
    </source>
</evidence>
<organism evidence="8 9">
    <name type="scientific">Saccoglossus kowalevskii</name>
    <name type="common">Acorn worm</name>
    <dbReference type="NCBI Taxonomy" id="10224"/>
    <lineage>
        <taxon>Eukaryota</taxon>
        <taxon>Metazoa</taxon>
        <taxon>Hemichordata</taxon>
        <taxon>Enteropneusta</taxon>
        <taxon>Harrimaniidae</taxon>
        <taxon>Saccoglossus</taxon>
    </lineage>
</organism>
<dbReference type="Gene3D" id="1.20.120.350">
    <property type="entry name" value="Voltage-gated potassium channels. Chain C"/>
    <property type="match status" value="1"/>
</dbReference>
<comment type="subcellular location">
    <subcellularLocation>
        <location evidence="1">Membrane</location>
        <topology evidence="1">Multi-pass membrane protein</topology>
    </subcellularLocation>
</comment>
<dbReference type="Pfam" id="PF00520">
    <property type="entry name" value="Ion_trans"/>
    <property type="match status" value="1"/>
</dbReference>
<dbReference type="Proteomes" id="UP000694865">
    <property type="component" value="Unplaced"/>
</dbReference>
<evidence type="ECO:0000256" key="6">
    <source>
        <dbReference type="SAM" id="Phobius"/>
    </source>
</evidence>